<proteinExistence type="predicted"/>
<accession>A0A402BCK6</accession>
<reference evidence="2" key="1">
    <citation type="submission" date="2018-12" db="EMBL/GenBank/DDBJ databases">
        <title>Tengunoibacter tsumagoiensis gen. nov., sp. nov., Dictyobacter kobayashii sp. nov., D. alpinus sp. nov., and D. joshuensis sp. nov. and description of Dictyobacteraceae fam. nov. within the order Ktedonobacterales isolated from Tengu-no-mugimeshi.</title>
        <authorList>
            <person name="Wang C.M."/>
            <person name="Zheng Y."/>
            <person name="Sakai Y."/>
            <person name="Toyoda A."/>
            <person name="Minakuchi Y."/>
            <person name="Abe K."/>
            <person name="Yokota A."/>
            <person name="Yabe S."/>
        </authorList>
    </citation>
    <scope>NUCLEOTIDE SEQUENCE [LARGE SCALE GENOMIC DNA]</scope>
    <source>
        <strain evidence="2">Uno16</strain>
    </source>
</reference>
<dbReference type="Proteomes" id="UP000287171">
    <property type="component" value="Unassembled WGS sequence"/>
</dbReference>
<organism evidence="1 2">
    <name type="scientific">Dictyobacter alpinus</name>
    <dbReference type="NCBI Taxonomy" id="2014873"/>
    <lineage>
        <taxon>Bacteria</taxon>
        <taxon>Bacillati</taxon>
        <taxon>Chloroflexota</taxon>
        <taxon>Ktedonobacteria</taxon>
        <taxon>Ktedonobacterales</taxon>
        <taxon>Dictyobacteraceae</taxon>
        <taxon>Dictyobacter</taxon>
    </lineage>
</organism>
<sequence>MKALKLVGSACVGNPKSFMAQIDHQGHLAIGKAAFPGVQWGVPFVETESLNICRKGG</sequence>
<evidence type="ECO:0000313" key="2">
    <source>
        <dbReference type="Proteomes" id="UP000287171"/>
    </source>
</evidence>
<gene>
    <name evidence="1" type="ORF">KDA_45580</name>
</gene>
<evidence type="ECO:0000313" key="1">
    <source>
        <dbReference type="EMBL" id="GCE29074.1"/>
    </source>
</evidence>
<dbReference type="EMBL" id="BIFT01000001">
    <property type="protein sequence ID" value="GCE29074.1"/>
    <property type="molecule type" value="Genomic_DNA"/>
</dbReference>
<keyword evidence="2" id="KW-1185">Reference proteome</keyword>
<comment type="caution">
    <text evidence="1">The sequence shown here is derived from an EMBL/GenBank/DDBJ whole genome shotgun (WGS) entry which is preliminary data.</text>
</comment>
<protein>
    <submittedName>
        <fullName evidence="1">Uncharacterized protein</fullName>
    </submittedName>
</protein>
<dbReference type="AlphaFoldDB" id="A0A402BCK6"/>
<name>A0A402BCK6_9CHLR</name>